<evidence type="ECO:0000256" key="1">
    <source>
        <dbReference type="SAM" id="Coils"/>
    </source>
</evidence>
<dbReference type="Proteomes" id="UP001652642">
    <property type="component" value="Chromosome 6"/>
</dbReference>
<evidence type="ECO:0000313" key="5">
    <source>
        <dbReference type="RefSeq" id="XP_020651732.2"/>
    </source>
</evidence>
<dbReference type="GO" id="GO:0005737">
    <property type="term" value="C:cytoplasm"/>
    <property type="evidence" value="ECO:0007669"/>
    <property type="project" value="UniProtKB-SubCell"/>
</dbReference>
<dbReference type="KEGG" id="pvt:110080292"/>
<dbReference type="GO" id="GO:0005615">
    <property type="term" value="C:extracellular space"/>
    <property type="evidence" value="ECO:0007669"/>
    <property type="project" value="UniProtKB-ARBA"/>
</dbReference>
<organism evidence="4 5">
    <name type="scientific">Pogona vitticeps</name>
    <name type="common">central bearded dragon</name>
    <dbReference type="NCBI Taxonomy" id="103695"/>
    <lineage>
        <taxon>Eukaryota</taxon>
        <taxon>Metazoa</taxon>
        <taxon>Chordata</taxon>
        <taxon>Craniata</taxon>
        <taxon>Vertebrata</taxon>
        <taxon>Euteleostomi</taxon>
        <taxon>Lepidosauria</taxon>
        <taxon>Squamata</taxon>
        <taxon>Bifurcata</taxon>
        <taxon>Unidentata</taxon>
        <taxon>Episquamata</taxon>
        <taxon>Toxicofera</taxon>
        <taxon>Iguania</taxon>
        <taxon>Acrodonta</taxon>
        <taxon>Agamidae</taxon>
        <taxon>Amphibolurinae</taxon>
        <taxon>Pogona</taxon>
    </lineage>
</organism>
<sequence length="383" mass="42942">MESDEDSFIQIPWENIPPSGSQGTATEATSWELKKYQDMARALEMDSLSLQAKKEKCEQEASALQKEVELLHRRLGEVPDETKAYELALQEEMIKRDQLAQEKQALESKLEKMNRLYAAQKELQKVPAALPERSMVFKGSVEEEEKEGTLSDMLTVLPHIRCPIPGGSAVITFESPEVASRIIEMGRHRVQLDDYSYIWVKAEPVTLILPTSLEVSMERSPRQILVSGLPVSVVPEEHLLDKVELFFSKRQNKGGEVERVEWLPNSGHVTLTFVEDGVVERLVQKGQFEVPIGKEKNCKMKVSHYISGQLTNLQVHPSVCAQCVLLSGIPDVLEEDLMREALEVHFQKPSKGGGEVEGIVYISEGRCGVAVFEETEDEAALLS</sequence>
<feature type="domain" description="NID" evidence="3">
    <location>
        <begin position="270"/>
        <end position="357"/>
    </location>
</feature>
<feature type="coiled-coil region" evidence="1">
    <location>
        <begin position="40"/>
        <end position="123"/>
    </location>
</feature>
<feature type="compositionally biased region" description="Polar residues" evidence="2">
    <location>
        <begin position="18"/>
        <end position="27"/>
    </location>
</feature>
<dbReference type="PANTHER" id="PTHR15225:SF1">
    <property type="entry name" value="INTERFERON-INDUCED 35 KDA PROTEIN"/>
    <property type="match status" value="1"/>
</dbReference>
<feature type="region of interest" description="Disordered" evidence="2">
    <location>
        <begin position="1"/>
        <end position="27"/>
    </location>
</feature>
<dbReference type="RefSeq" id="XP_072860184.1">
    <property type="nucleotide sequence ID" value="XM_073004083.1"/>
</dbReference>
<feature type="domain" description="NID" evidence="3">
    <location>
        <begin position="169"/>
        <end position="258"/>
    </location>
</feature>
<reference evidence="5 6" key="1">
    <citation type="submission" date="2025-05" db="UniProtKB">
        <authorList>
            <consortium name="RefSeq"/>
        </authorList>
    </citation>
    <scope>IDENTIFICATION</scope>
</reference>
<dbReference type="GO" id="GO:0005634">
    <property type="term" value="C:nucleus"/>
    <property type="evidence" value="ECO:0007669"/>
    <property type="project" value="UniProtKB-SubCell"/>
</dbReference>
<keyword evidence="4" id="KW-1185">Reference proteome</keyword>
<dbReference type="GO" id="GO:0045087">
    <property type="term" value="P:innate immune response"/>
    <property type="evidence" value="ECO:0007669"/>
    <property type="project" value="UniProtKB-KW"/>
</dbReference>
<evidence type="ECO:0000256" key="2">
    <source>
        <dbReference type="SAM" id="MobiDB-lite"/>
    </source>
</evidence>
<name>A0A6J0TTT3_9SAUR</name>
<evidence type="ECO:0000313" key="4">
    <source>
        <dbReference type="Proteomes" id="UP001652642"/>
    </source>
</evidence>
<keyword evidence="1" id="KW-0175">Coiled coil</keyword>
<dbReference type="Pfam" id="PF07292">
    <property type="entry name" value="NID"/>
    <property type="match status" value="2"/>
</dbReference>
<dbReference type="AlphaFoldDB" id="A0A6J0TTT3"/>
<dbReference type="InterPro" id="IPR009909">
    <property type="entry name" value="Nmi/IFP35_dom"/>
</dbReference>
<dbReference type="CTD" id="3430"/>
<dbReference type="GO" id="GO:0045088">
    <property type="term" value="P:regulation of innate immune response"/>
    <property type="evidence" value="ECO:0007669"/>
    <property type="project" value="UniProtKB-ARBA"/>
</dbReference>
<dbReference type="GeneID" id="110080292"/>
<dbReference type="OrthoDB" id="9936051at2759"/>
<accession>A0A6J0TTT3</accession>
<dbReference type="RefSeq" id="XP_020651732.2">
    <property type="nucleotide sequence ID" value="XM_020796073.2"/>
</dbReference>
<dbReference type="Gene3D" id="3.30.70.330">
    <property type="match status" value="1"/>
</dbReference>
<gene>
    <name evidence="5 6" type="primary">IFI35</name>
</gene>
<evidence type="ECO:0000313" key="6">
    <source>
        <dbReference type="RefSeq" id="XP_072860184.1"/>
    </source>
</evidence>
<protein>
    <submittedName>
        <fullName evidence="5 6">Interferon-induced 35 kDa protein</fullName>
    </submittedName>
</protein>
<dbReference type="PANTHER" id="PTHR15225">
    <property type="entry name" value="INTERFERON-INDUCED PROTEIN 35/NMI N-MYC/STAT INTERACTING PROTEIN"/>
    <property type="match status" value="1"/>
</dbReference>
<evidence type="ECO:0000259" key="3">
    <source>
        <dbReference type="Pfam" id="PF07292"/>
    </source>
</evidence>
<proteinExistence type="predicted"/>
<dbReference type="InterPro" id="IPR012677">
    <property type="entry name" value="Nucleotide-bd_a/b_plait_sf"/>
</dbReference>